<accession>A0A2T4N803</accession>
<evidence type="ECO:0000313" key="1">
    <source>
        <dbReference type="EMBL" id="PTH82957.1"/>
    </source>
</evidence>
<dbReference type="EMBL" id="PZKL01000003">
    <property type="protein sequence ID" value="PTH82957.1"/>
    <property type="molecule type" value="Genomic_DNA"/>
</dbReference>
<dbReference type="RefSeq" id="WP_107682212.1">
    <property type="nucleotide sequence ID" value="NZ_CAWQUB010000001.1"/>
</dbReference>
<comment type="caution">
    <text evidence="1">The sequence shown here is derived from an EMBL/GenBank/DDBJ whole genome shotgun (WGS) entry which is preliminary data.</text>
</comment>
<sequence length="137" mass="16114">MPYQPYWKSEFQNHLTSMKGKGNLTWWEEVSEELESGGHKIWEYVYRFNLVNPAASIIIFSSVYKATDRSREINSDAVRIVYEWKTRNGLIYSKIAKKYRVDTLFENLEGALINASNDSFDLNKYVWVNSIQETDVQ</sequence>
<name>A0A2T4N803_AERVE</name>
<evidence type="ECO:0000313" key="2">
    <source>
        <dbReference type="Proteomes" id="UP000241986"/>
    </source>
</evidence>
<gene>
    <name evidence="1" type="ORF">DAA48_00630</name>
</gene>
<protein>
    <submittedName>
        <fullName evidence="1">Uncharacterized protein</fullName>
    </submittedName>
</protein>
<organism evidence="1 2">
    <name type="scientific">Aeromonas veronii</name>
    <dbReference type="NCBI Taxonomy" id="654"/>
    <lineage>
        <taxon>Bacteria</taxon>
        <taxon>Pseudomonadati</taxon>
        <taxon>Pseudomonadota</taxon>
        <taxon>Gammaproteobacteria</taxon>
        <taxon>Aeromonadales</taxon>
        <taxon>Aeromonadaceae</taxon>
        <taxon>Aeromonas</taxon>
    </lineage>
</organism>
<dbReference type="AlphaFoldDB" id="A0A2T4N803"/>
<dbReference type="Proteomes" id="UP000241986">
    <property type="component" value="Unassembled WGS sequence"/>
</dbReference>
<reference evidence="1 2" key="1">
    <citation type="submission" date="2018-03" db="EMBL/GenBank/DDBJ databases">
        <title>Aeromonas veronii whole genome sequencing and analysis.</title>
        <authorList>
            <person name="Xie H."/>
            <person name="Liu T."/>
            <person name="Wang K."/>
        </authorList>
    </citation>
    <scope>NUCLEOTIDE SEQUENCE [LARGE SCALE GENOMIC DNA]</scope>
    <source>
        <strain evidence="1 2">XH.VA.1</strain>
    </source>
</reference>
<proteinExistence type="predicted"/>